<dbReference type="InterPro" id="IPR036273">
    <property type="entry name" value="CRAL/TRIO_N_dom_sf"/>
</dbReference>
<dbReference type="Pfam" id="PF00650">
    <property type="entry name" value="CRAL_TRIO"/>
    <property type="match status" value="1"/>
</dbReference>
<protein>
    <submittedName>
        <fullName evidence="2">Phosphatidylinositol transfer protein csr1</fullName>
    </submittedName>
</protein>
<accession>A0A9W8BDS8</accession>
<evidence type="ECO:0000313" key="2">
    <source>
        <dbReference type="EMBL" id="KAJ2003962.1"/>
    </source>
</evidence>
<dbReference type="Gene3D" id="3.40.525.10">
    <property type="entry name" value="CRAL-TRIO lipid binding domain"/>
    <property type="match status" value="1"/>
</dbReference>
<dbReference type="InterPro" id="IPR036865">
    <property type="entry name" value="CRAL-TRIO_dom_sf"/>
</dbReference>
<dbReference type="SUPFAM" id="SSF46938">
    <property type="entry name" value="CRAL/TRIO N-terminal domain"/>
    <property type="match status" value="1"/>
</dbReference>
<organism evidence="2 3">
    <name type="scientific">Coemansia thaxteri</name>
    <dbReference type="NCBI Taxonomy" id="2663907"/>
    <lineage>
        <taxon>Eukaryota</taxon>
        <taxon>Fungi</taxon>
        <taxon>Fungi incertae sedis</taxon>
        <taxon>Zoopagomycota</taxon>
        <taxon>Kickxellomycotina</taxon>
        <taxon>Kickxellomycetes</taxon>
        <taxon>Kickxellales</taxon>
        <taxon>Kickxellaceae</taxon>
        <taxon>Coemansia</taxon>
    </lineage>
</organism>
<dbReference type="Proteomes" id="UP001150907">
    <property type="component" value="Unassembled WGS sequence"/>
</dbReference>
<dbReference type="PANTHER" id="PTHR46590">
    <property type="entry name" value="PHOSPHATIDYLINOSITOL TRANSFER PROTEIN CSR1-RELATED"/>
    <property type="match status" value="1"/>
</dbReference>
<dbReference type="PRINTS" id="PR00180">
    <property type="entry name" value="CRETINALDHBP"/>
</dbReference>
<dbReference type="InterPro" id="IPR052432">
    <property type="entry name" value="PITP/CRAL-TRIO"/>
</dbReference>
<dbReference type="CDD" id="cd00170">
    <property type="entry name" value="SEC14"/>
    <property type="match status" value="1"/>
</dbReference>
<feature type="domain" description="CRAL-TRIO" evidence="1">
    <location>
        <begin position="229"/>
        <end position="373"/>
    </location>
</feature>
<dbReference type="PANTHER" id="PTHR46590:SF1">
    <property type="entry name" value="PHOSPHATIDYLINOSITOL TRANSFER PROTEIN CSR1"/>
    <property type="match status" value="1"/>
</dbReference>
<reference evidence="2" key="1">
    <citation type="submission" date="2022-07" db="EMBL/GenBank/DDBJ databases">
        <title>Phylogenomic reconstructions and comparative analyses of Kickxellomycotina fungi.</title>
        <authorList>
            <person name="Reynolds N.K."/>
            <person name="Stajich J.E."/>
            <person name="Barry K."/>
            <person name="Grigoriev I.V."/>
            <person name="Crous P."/>
            <person name="Smith M.E."/>
        </authorList>
    </citation>
    <scope>NUCLEOTIDE SEQUENCE</scope>
    <source>
        <strain evidence="2">IMI 214461</strain>
    </source>
</reference>
<dbReference type="InterPro" id="IPR001251">
    <property type="entry name" value="CRAL-TRIO_dom"/>
</dbReference>
<evidence type="ECO:0000313" key="3">
    <source>
        <dbReference type="Proteomes" id="UP001150907"/>
    </source>
</evidence>
<dbReference type="SUPFAM" id="SSF52087">
    <property type="entry name" value="CRAL/TRIO domain"/>
    <property type="match status" value="1"/>
</dbReference>
<evidence type="ECO:0000259" key="1">
    <source>
        <dbReference type="PROSITE" id="PS50191"/>
    </source>
</evidence>
<gene>
    <name evidence="2" type="primary">CSR1_2</name>
    <name evidence="2" type="ORF">H4R26_002775</name>
</gene>
<keyword evidence="3" id="KW-1185">Reference proteome</keyword>
<proteinExistence type="predicted"/>
<dbReference type="AlphaFoldDB" id="A0A9W8BDS8"/>
<dbReference type="OrthoDB" id="43460at2759"/>
<dbReference type="SMART" id="SM00516">
    <property type="entry name" value="SEC14"/>
    <property type="match status" value="1"/>
</dbReference>
<comment type="caution">
    <text evidence="2">The sequence shown here is derived from an EMBL/GenBank/DDBJ whole genome shotgun (WGS) entry which is preliminary data.</text>
</comment>
<dbReference type="EMBL" id="JANBQF010000184">
    <property type="protein sequence ID" value="KAJ2003962.1"/>
    <property type="molecule type" value="Genomic_DNA"/>
</dbReference>
<dbReference type="PROSITE" id="PS50191">
    <property type="entry name" value="CRAL_TRIO"/>
    <property type="match status" value="1"/>
</dbReference>
<name>A0A9W8BDS8_9FUNG</name>
<sequence>MVISQATVLHEYATKKASTSGVPGHFTTDEQNKLAKLWALLLTYFEQMEGRPVKVTGELLQKIHHDWSELSATDDFAQSDPEELTRRAWQFTKGESSIRRFGLGAKKAKLSREELALDRHVNETTQQYVDRINGRHVKLMPDKFLPSFAHPSADTRDIRDVFWNVASIKHSPDVWVHRYLRSCGWDVDRAFSMIKGVLEWRATECVDQIISEGEVHLGCDELRLGLSELIGRDRLGNPLMYVRVKRIMPRANEGFVFKRYLLSQFEALQIVTRRHGRITMLYDFTGFTMDNTPFSMVQFMVNLGRKPYAESSSVLILLVDNWLFTNFWNLIRPFLDANLSARIVFAKDINEVRQFVDDDQLPKELGGTNTYTAAFKLPEEGENGKMFDMDARKSAEIEWRRRIVDFESATKAWCRCLAISDTPSEALDTCVAQRDAAGRELERAERTLGAYTRSRNIFERLGIVDAEGCLVLPGSQ</sequence>